<dbReference type="InterPro" id="IPR020234">
    <property type="entry name" value="Mite_allergen_group-7"/>
</dbReference>
<feature type="region of interest" description="Disordered" evidence="1">
    <location>
        <begin position="1"/>
        <end position="30"/>
    </location>
</feature>
<name>A0A7R8ZYU6_9CRUS</name>
<dbReference type="Gene3D" id="3.15.10.50">
    <property type="match status" value="1"/>
</dbReference>
<reference evidence="2" key="1">
    <citation type="submission" date="2020-11" db="EMBL/GenBank/DDBJ databases">
        <authorList>
            <person name="Tran Van P."/>
        </authorList>
    </citation>
    <scope>NUCLEOTIDE SEQUENCE</scope>
</reference>
<keyword evidence="3" id="KW-1185">Reference proteome</keyword>
<protein>
    <submittedName>
        <fullName evidence="2">Uncharacterized protein</fullName>
    </submittedName>
</protein>
<proteinExistence type="predicted"/>
<dbReference type="InterPro" id="IPR038602">
    <property type="entry name" value="Mite_allergen_7_sf"/>
</dbReference>
<gene>
    <name evidence="2" type="ORF">DSTB1V02_LOCUS1933</name>
</gene>
<feature type="compositionally biased region" description="Basic and acidic residues" evidence="1">
    <location>
        <begin position="13"/>
        <end position="30"/>
    </location>
</feature>
<dbReference type="AlphaFoldDB" id="A0A7R8ZYU6"/>
<dbReference type="EMBL" id="LR899716">
    <property type="protein sequence ID" value="CAD7241957.1"/>
    <property type="molecule type" value="Genomic_DNA"/>
</dbReference>
<accession>A0A7R8ZYU6</accession>
<evidence type="ECO:0000313" key="3">
    <source>
        <dbReference type="Proteomes" id="UP000677054"/>
    </source>
</evidence>
<evidence type="ECO:0000313" key="2">
    <source>
        <dbReference type="EMBL" id="CAD7241957.1"/>
    </source>
</evidence>
<sequence length="238" mass="26974">MDPFDGAGIRQSRRNEKEDRSKEPESDLPRELEPNLIVESAINLTFVIFDQIDNLAPLMTIEWPIVETTMSIPYTDLPLRTGIRLTEGTVHGLNNVIRRGEATIRREGRTFVVNSRLLLKSAQFKYTLEMQTLFLNFREKLLTNLFDVLVELEVRANIDFPYAASLAISKLEILNIGDMNFHLGVDGAGIFSRFLETVMTYARALFPGSVHEFLEQIGQDALERGTAKGVQILNESSR</sequence>
<evidence type="ECO:0000256" key="1">
    <source>
        <dbReference type="SAM" id="MobiDB-lite"/>
    </source>
</evidence>
<dbReference type="Proteomes" id="UP000677054">
    <property type="component" value="Unassembled WGS sequence"/>
</dbReference>
<dbReference type="Pfam" id="PF16984">
    <property type="entry name" value="Grp7_allergen"/>
    <property type="match status" value="1"/>
</dbReference>
<organism evidence="2">
    <name type="scientific">Darwinula stevensoni</name>
    <dbReference type="NCBI Taxonomy" id="69355"/>
    <lineage>
        <taxon>Eukaryota</taxon>
        <taxon>Metazoa</taxon>
        <taxon>Ecdysozoa</taxon>
        <taxon>Arthropoda</taxon>
        <taxon>Crustacea</taxon>
        <taxon>Oligostraca</taxon>
        <taxon>Ostracoda</taxon>
        <taxon>Podocopa</taxon>
        <taxon>Podocopida</taxon>
        <taxon>Darwinulocopina</taxon>
        <taxon>Darwinuloidea</taxon>
        <taxon>Darwinulidae</taxon>
        <taxon>Darwinula</taxon>
    </lineage>
</organism>
<dbReference type="EMBL" id="CAJPEV010000199">
    <property type="protein sequence ID" value="CAG0882227.1"/>
    <property type="molecule type" value="Genomic_DNA"/>
</dbReference>